<keyword evidence="4" id="KW-0309">Germination</keyword>
<accession>A0A7X2H1M2</accession>
<comment type="caution">
    <text evidence="9">The sequence shown here is derived from an EMBL/GenBank/DDBJ whole genome shotgun (WGS) entry which is preliminary data.</text>
</comment>
<keyword evidence="3" id="KW-0813">Transport</keyword>
<evidence type="ECO:0000256" key="5">
    <source>
        <dbReference type="ARBA" id="ARBA00022692"/>
    </source>
</evidence>
<keyword evidence="6 8" id="KW-1133">Transmembrane helix</keyword>
<feature type="transmembrane region" description="Helical" evidence="8">
    <location>
        <begin position="219"/>
        <end position="250"/>
    </location>
</feature>
<feature type="transmembrane region" description="Helical" evidence="8">
    <location>
        <begin position="70"/>
        <end position="93"/>
    </location>
</feature>
<evidence type="ECO:0000256" key="6">
    <source>
        <dbReference type="ARBA" id="ARBA00022989"/>
    </source>
</evidence>
<feature type="transmembrane region" description="Helical" evidence="8">
    <location>
        <begin position="186"/>
        <end position="207"/>
    </location>
</feature>
<dbReference type="EMBL" id="WJXB01000001">
    <property type="protein sequence ID" value="MRN51675.1"/>
    <property type="molecule type" value="Genomic_DNA"/>
</dbReference>
<gene>
    <name evidence="9" type="ORF">GJB61_01455</name>
</gene>
<feature type="transmembrane region" description="Helical" evidence="8">
    <location>
        <begin position="12"/>
        <end position="31"/>
    </location>
</feature>
<dbReference type="PANTHER" id="PTHR34975:SF2">
    <property type="entry name" value="SPORE GERMINATION PROTEIN A2"/>
    <property type="match status" value="1"/>
</dbReference>
<comment type="subcellular location">
    <subcellularLocation>
        <location evidence="1">Membrane</location>
        <topology evidence="1">Multi-pass membrane protein</topology>
    </subcellularLocation>
</comment>
<evidence type="ECO:0000256" key="3">
    <source>
        <dbReference type="ARBA" id="ARBA00022448"/>
    </source>
</evidence>
<organism evidence="9 10">
    <name type="scientific">Paenibacillus monticola</name>
    <dbReference type="NCBI Taxonomy" id="2666075"/>
    <lineage>
        <taxon>Bacteria</taxon>
        <taxon>Bacillati</taxon>
        <taxon>Bacillota</taxon>
        <taxon>Bacilli</taxon>
        <taxon>Bacillales</taxon>
        <taxon>Paenibacillaceae</taxon>
        <taxon>Paenibacillus</taxon>
    </lineage>
</organism>
<dbReference type="RefSeq" id="WP_154116428.1">
    <property type="nucleotide sequence ID" value="NZ_WJXB01000001.1"/>
</dbReference>
<dbReference type="PANTHER" id="PTHR34975">
    <property type="entry name" value="SPORE GERMINATION PROTEIN A2"/>
    <property type="match status" value="1"/>
</dbReference>
<evidence type="ECO:0000256" key="2">
    <source>
        <dbReference type="ARBA" id="ARBA00007998"/>
    </source>
</evidence>
<dbReference type="Proteomes" id="UP000463051">
    <property type="component" value="Unassembled WGS sequence"/>
</dbReference>
<dbReference type="GO" id="GO:0009847">
    <property type="term" value="P:spore germination"/>
    <property type="evidence" value="ECO:0007669"/>
    <property type="project" value="InterPro"/>
</dbReference>
<dbReference type="AlphaFoldDB" id="A0A7X2H1M2"/>
<feature type="transmembrane region" description="Helical" evidence="8">
    <location>
        <begin position="113"/>
        <end position="132"/>
    </location>
</feature>
<feature type="transmembrane region" description="Helical" evidence="8">
    <location>
        <begin position="303"/>
        <end position="320"/>
    </location>
</feature>
<feature type="transmembrane region" description="Helical" evidence="8">
    <location>
        <begin position="144"/>
        <end position="166"/>
    </location>
</feature>
<feature type="transmembrane region" description="Helical" evidence="8">
    <location>
        <begin position="37"/>
        <end position="58"/>
    </location>
</feature>
<dbReference type="InterPro" id="IPR004761">
    <property type="entry name" value="Spore_GerAB"/>
</dbReference>
<keyword evidence="5 8" id="KW-0812">Transmembrane</keyword>
<name>A0A7X2H1M2_9BACL</name>
<protein>
    <submittedName>
        <fullName evidence="9">GerAB/ArcD/ProY family transporter</fullName>
    </submittedName>
</protein>
<keyword evidence="7 8" id="KW-0472">Membrane</keyword>
<proteinExistence type="inferred from homology"/>
<dbReference type="GO" id="GO:0016020">
    <property type="term" value="C:membrane"/>
    <property type="evidence" value="ECO:0007669"/>
    <property type="project" value="UniProtKB-SubCell"/>
</dbReference>
<evidence type="ECO:0000313" key="10">
    <source>
        <dbReference type="Proteomes" id="UP000463051"/>
    </source>
</evidence>
<feature type="transmembrane region" description="Helical" evidence="8">
    <location>
        <begin position="340"/>
        <end position="358"/>
    </location>
</feature>
<evidence type="ECO:0000256" key="1">
    <source>
        <dbReference type="ARBA" id="ARBA00004141"/>
    </source>
</evidence>
<evidence type="ECO:0000256" key="7">
    <source>
        <dbReference type="ARBA" id="ARBA00023136"/>
    </source>
</evidence>
<comment type="similarity">
    <text evidence="2">Belongs to the amino acid-polyamine-organocation (APC) superfamily. Spore germination protein (SGP) (TC 2.A.3.9) family.</text>
</comment>
<keyword evidence="10" id="KW-1185">Reference proteome</keyword>
<evidence type="ECO:0000256" key="4">
    <source>
        <dbReference type="ARBA" id="ARBA00022544"/>
    </source>
</evidence>
<dbReference type="NCBIfam" id="TIGR00912">
    <property type="entry name" value="2A0309"/>
    <property type="match status" value="1"/>
</dbReference>
<feature type="transmembrane region" description="Helical" evidence="8">
    <location>
        <begin position="270"/>
        <end position="291"/>
    </location>
</feature>
<evidence type="ECO:0000313" key="9">
    <source>
        <dbReference type="EMBL" id="MRN51675.1"/>
    </source>
</evidence>
<evidence type="ECO:0000256" key="8">
    <source>
        <dbReference type="SAM" id="Phobius"/>
    </source>
</evidence>
<dbReference type="Pfam" id="PF03845">
    <property type="entry name" value="Spore_permease"/>
    <property type="match status" value="1"/>
</dbReference>
<reference evidence="9 10" key="1">
    <citation type="submission" date="2019-11" db="EMBL/GenBank/DDBJ databases">
        <title>Paenibacillus monticola sp. nov., a novel PGPR strain isolated from mountain sample in China.</title>
        <authorList>
            <person name="Zhao Q."/>
            <person name="Li H.-P."/>
            <person name="Zhang J.-L."/>
        </authorList>
    </citation>
    <scope>NUCLEOTIDE SEQUENCE [LARGE SCALE GENOMIC DNA]</scope>
    <source>
        <strain evidence="9 10">LC-T2</strain>
    </source>
</reference>
<sequence length="368" mass="41245">MKKKEQVSGLQIVFMIMLFEIGSTPLFLLGGKAKQDSWLAMSFGSAAGFILLLLLLWIQSRSPKQDLMGMLTFHFGRIAGSLIGGIYCLYFAYQSMRNVRDLGELTSLTLLPLTPMSLTMLIFVLTALYAIWKGTEVIFRLPEVLLPLVLFFYFIIILLLGIMGSLDFTRLMPVFESDLKTIIKTALPDIVSFPFGQMIVFLMLWTLWEKPGVPVKNSLAAYTLISIFLIFMNALNVAVLGPAVAGISQLPFLKVVRTLSHLKFIERLDILVTIQLFIGLLIKMMLFYFCAVKGLTSLTNKPTKWWVFPVGALIYAASFIERDYTQHIAFGLGPSLKIDPIFQVAIPLLLALSILIRGHKKANSTTRT</sequence>